<dbReference type="SUPFAM" id="SSF52058">
    <property type="entry name" value="L domain-like"/>
    <property type="match status" value="1"/>
</dbReference>
<feature type="compositionally biased region" description="Basic and acidic residues" evidence="1">
    <location>
        <begin position="402"/>
        <end position="421"/>
    </location>
</feature>
<reference evidence="2 3" key="1">
    <citation type="submission" date="2024-04" db="EMBL/GenBank/DDBJ databases">
        <title>Tritrichomonas musculus Genome.</title>
        <authorList>
            <person name="Alves-Ferreira E."/>
            <person name="Grigg M."/>
            <person name="Lorenzi H."/>
            <person name="Galac M."/>
        </authorList>
    </citation>
    <scope>NUCLEOTIDE SEQUENCE [LARGE SCALE GENOMIC DNA]</scope>
    <source>
        <strain evidence="2 3">EAF2021</strain>
    </source>
</reference>
<name>A0ABR2KWC5_9EUKA</name>
<feature type="compositionally biased region" description="Low complexity" evidence="1">
    <location>
        <begin position="444"/>
        <end position="461"/>
    </location>
</feature>
<accession>A0ABR2KWC5</accession>
<feature type="compositionally biased region" description="Low complexity" evidence="1">
    <location>
        <begin position="198"/>
        <end position="219"/>
    </location>
</feature>
<feature type="compositionally biased region" description="Polar residues" evidence="1">
    <location>
        <begin position="317"/>
        <end position="328"/>
    </location>
</feature>
<feature type="compositionally biased region" description="Low complexity" evidence="1">
    <location>
        <begin position="379"/>
        <end position="397"/>
    </location>
</feature>
<feature type="compositionally biased region" description="Low complexity" evidence="1">
    <location>
        <begin position="558"/>
        <end position="568"/>
    </location>
</feature>
<feature type="region of interest" description="Disordered" evidence="1">
    <location>
        <begin position="1"/>
        <end position="21"/>
    </location>
</feature>
<dbReference type="InterPro" id="IPR032675">
    <property type="entry name" value="LRR_dom_sf"/>
</dbReference>
<dbReference type="Proteomes" id="UP001470230">
    <property type="component" value="Unassembled WGS sequence"/>
</dbReference>
<feature type="compositionally biased region" description="Acidic residues" evidence="1">
    <location>
        <begin position="220"/>
        <end position="262"/>
    </location>
</feature>
<sequence length="628" mass="73285">MKTHTLNSTSKHRSSFKRGTSLSYDSRNLHSIPKIPENQLITELKLSNNPLTNFRGLHTIPSLEFLRCDNTKIESFEDACYQPKLVNLNLSKTPVAMFRLYRIMAVIVFGDSLELINYIHLRQTEKSKASFLRERLYDQLVKGWILTSTEPLRIYNPKTKARRIIYMPQPLKTMMTLYPDRTSPTGSPKKKTEQLTSQQPTLEENQLNEQQQKEQNQLAEQEEEFNEQIQEEEERNEPQEEEQNEQVYEEEQNELLQEEEQNELPHEEEQNEQPHEEEPNEQHEEEQNQEITQNEENNLVLPNEEHEEEQNRFEPDQIQNKDLQQQSNEESEPEHGPVPDYAEGDIPFEEQVRRDNEERFVEIDTHEEETQPENVPEAQPEQPQDQQELPPQDLNQNWVIDSNEHPENADADQHEVEKQADDVNAFAPDQNPEEQASQPNDASQETQQQQEEVAQPPLEEQPNTEVQKQEEQQQEEQQQIDAQPQEQPQPEQTENQDEVPPQDQNQEWVIPENGEQTEEQPNQEQPATPEPQVEEQPVPTEPQVDGDNAPWVQDENLPAAQDEQPNQQEEPEWTVGDNIQKNDDEIDIDKYPPLKELDGSQHVDTADESKPNENDDVDLDALINSLDS</sequence>
<feature type="compositionally biased region" description="Basic and acidic residues" evidence="1">
    <location>
        <begin position="580"/>
        <end position="613"/>
    </location>
</feature>
<dbReference type="Gene3D" id="3.80.10.10">
    <property type="entry name" value="Ribonuclease Inhibitor"/>
    <property type="match status" value="1"/>
</dbReference>
<comment type="caution">
    <text evidence="2">The sequence shown here is derived from an EMBL/GenBank/DDBJ whole genome shotgun (WGS) entry which is preliminary data.</text>
</comment>
<organism evidence="2 3">
    <name type="scientific">Tritrichomonas musculus</name>
    <dbReference type="NCBI Taxonomy" id="1915356"/>
    <lineage>
        <taxon>Eukaryota</taxon>
        <taxon>Metamonada</taxon>
        <taxon>Parabasalia</taxon>
        <taxon>Tritrichomonadida</taxon>
        <taxon>Tritrichomonadidae</taxon>
        <taxon>Tritrichomonas</taxon>
    </lineage>
</organism>
<feature type="compositionally biased region" description="Low complexity" evidence="1">
    <location>
        <begin position="289"/>
        <end position="302"/>
    </location>
</feature>
<evidence type="ECO:0000313" key="3">
    <source>
        <dbReference type="Proteomes" id="UP001470230"/>
    </source>
</evidence>
<feature type="compositionally biased region" description="Basic and acidic residues" evidence="1">
    <location>
        <begin position="350"/>
        <end position="364"/>
    </location>
</feature>
<proteinExistence type="predicted"/>
<feature type="compositionally biased region" description="Low complexity" evidence="1">
    <location>
        <begin position="475"/>
        <end position="493"/>
    </location>
</feature>
<dbReference type="EMBL" id="JAPFFF010000003">
    <property type="protein sequence ID" value="KAK8895414.1"/>
    <property type="molecule type" value="Genomic_DNA"/>
</dbReference>
<feature type="compositionally biased region" description="Basic and acidic residues" evidence="1">
    <location>
        <begin position="263"/>
        <end position="286"/>
    </location>
</feature>
<keyword evidence="3" id="KW-1185">Reference proteome</keyword>
<protein>
    <submittedName>
        <fullName evidence="2">Uncharacterized protein</fullName>
    </submittedName>
</protein>
<evidence type="ECO:0000256" key="1">
    <source>
        <dbReference type="SAM" id="MobiDB-lite"/>
    </source>
</evidence>
<gene>
    <name evidence="2" type="ORF">M9Y10_023878</name>
</gene>
<evidence type="ECO:0000313" key="2">
    <source>
        <dbReference type="EMBL" id="KAK8895414.1"/>
    </source>
</evidence>
<feature type="compositionally biased region" description="Polar residues" evidence="1">
    <location>
        <begin position="433"/>
        <end position="443"/>
    </location>
</feature>
<feature type="compositionally biased region" description="Low complexity" evidence="1">
    <location>
        <begin position="511"/>
        <end position="543"/>
    </location>
</feature>
<feature type="region of interest" description="Disordered" evidence="1">
    <location>
        <begin position="176"/>
        <end position="628"/>
    </location>
</feature>